<evidence type="ECO:0000313" key="3">
    <source>
        <dbReference type="EMBL" id="KAJ2935887.1"/>
    </source>
</evidence>
<feature type="domain" description="Protein kinase" evidence="2">
    <location>
        <begin position="1"/>
        <end position="251"/>
    </location>
</feature>
<dbReference type="GO" id="GO:0004672">
    <property type="term" value="F:protein kinase activity"/>
    <property type="evidence" value="ECO:0007669"/>
    <property type="project" value="InterPro"/>
</dbReference>
<dbReference type="PANTHER" id="PTHR24362">
    <property type="entry name" value="SERINE/THREONINE-PROTEIN KINASE NEK"/>
    <property type="match status" value="1"/>
</dbReference>
<dbReference type="PANTHER" id="PTHR24362:SF309">
    <property type="entry name" value="PROTEIN KINASE DOMAIN-CONTAINING PROTEIN"/>
    <property type="match status" value="1"/>
</dbReference>
<protein>
    <recommendedName>
        <fullName evidence="2">Protein kinase domain-containing protein</fullName>
    </recommendedName>
</protein>
<feature type="non-terminal residue" evidence="3">
    <location>
        <position position="1"/>
    </location>
</feature>
<dbReference type="Pfam" id="PF00069">
    <property type="entry name" value="Pkinase"/>
    <property type="match status" value="1"/>
</dbReference>
<dbReference type="EMBL" id="JANBPK010000281">
    <property type="protein sequence ID" value="KAJ2935887.1"/>
    <property type="molecule type" value="Genomic_DNA"/>
</dbReference>
<dbReference type="InterPro" id="IPR011009">
    <property type="entry name" value="Kinase-like_dom_sf"/>
</dbReference>
<dbReference type="SUPFAM" id="SSF56112">
    <property type="entry name" value="Protein kinase-like (PK-like)"/>
    <property type="match status" value="1"/>
</dbReference>
<name>A0A9W8MMX9_9AGAR</name>
<organism evidence="3 4">
    <name type="scientific">Candolleomyces eurysporus</name>
    <dbReference type="NCBI Taxonomy" id="2828524"/>
    <lineage>
        <taxon>Eukaryota</taxon>
        <taxon>Fungi</taxon>
        <taxon>Dikarya</taxon>
        <taxon>Basidiomycota</taxon>
        <taxon>Agaricomycotina</taxon>
        <taxon>Agaricomycetes</taxon>
        <taxon>Agaricomycetidae</taxon>
        <taxon>Agaricales</taxon>
        <taxon>Agaricineae</taxon>
        <taxon>Psathyrellaceae</taxon>
        <taxon>Candolleomyces</taxon>
    </lineage>
</organism>
<dbReference type="PROSITE" id="PS00108">
    <property type="entry name" value="PROTEIN_KINASE_ST"/>
    <property type="match status" value="1"/>
</dbReference>
<dbReference type="GO" id="GO:0005524">
    <property type="term" value="F:ATP binding"/>
    <property type="evidence" value="ECO:0007669"/>
    <property type="project" value="InterPro"/>
</dbReference>
<evidence type="ECO:0000313" key="4">
    <source>
        <dbReference type="Proteomes" id="UP001140091"/>
    </source>
</evidence>
<reference evidence="3" key="1">
    <citation type="submission" date="2022-06" db="EMBL/GenBank/DDBJ databases">
        <title>Genome Sequence of Candolleomyces eurysporus.</title>
        <authorList>
            <person name="Buettner E."/>
        </authorList>
    </citation>
    <scope>NUCLEOTIDE SEQUENCE</scope>
    <source>
        <strain evidence="3">VTCC 930004</strain>
    </source>
</reference>
<comment type="caution">
    <text evidence="3">The sequence shown here is derived from an EMBL/GenBank/DDBJ whole genome shotgun (WGS) entry which is preliminary data.</text>
</comment>
<dbReference type="InterPro" id="IPR008271">
    <property type="entry name" value="Ser/Thr_kinase_AS"/>
</dbReference>
<dbReference type="OrthoDB" id="4062651at2759"/>
<keyword evidence="4" id="KW-1185">Reference proteome</keyword>
<gene>
    <name evidence="3" type="ORF">H1R20_g1207</name>
</gene>
<dbReference type="AlphaFoldDB" id="A0A9W8MMX9"/>
<accession>A0A9W8MMX9</accession>
<feature type="region of interest" description="Disordered" evidence="1">
    <location>
        <begin position="1"/>
        <end position="22"/>
    </location>
</feature>
<proteinExistence type="predicted"/>
<dbReference type="PROSITE" id="PS50011">
    <property type="entry name" value="PROTEIN_KINASE_DOM"/>
    <property type="match status" value="1"/>
</dbReference>
<dbReference type="Gene3D" id="1.10.510.10">
    <property type="entry name" value="Transferase(Phosphotransferase) domain 1"/>
    <property type="match status" value="1"/>
</dbReference>
<evidence type="ECO:0000259" key="2">
    <source>
        <dbReference type="PROSITE" id="PS50011"/>
    </source>
</evidence>
<sequence length="251" mass="27896">MSGDSGQELEKTSIPSSGQPPHRIMPSLASVNLLLAAPSHVNTEFLLGPIRWVRIMLHSAIRKTTFVLFDDEWLLNKLRVRVRIDYPPITTMPLGDIHTGTLVSSETEEKPSQRVVVKALRMTARRSSPQYDSVKATITRVRGAASGIKYLHDNGIAHGDVKPDNIMIHNDGRAQVVNFRSSELESLIELPITHQGQKNTRFCAPESLMLSLTESDVKPTFKADVFGFAMTMLQVRVLPAPEIFQTPSSLM</sequence>
<dbReference type="Proteomes" id="UP001140091">
    <property type="component" value="Unassembled WGS sequence"/>
</dbReference>
<dbReference type="InterPro" id="IPR000719">
    <property type="entry name" value="Prot_kinase_dom"/>
</dbReference>
<evidence type="ECO:0000256" key="1">
    <source>
        <dbReference type="SAM" id="MobiDB-lite"/>
    </source>
</evidence>